<dbReference type="NCBIfam" id="TIGR00567">
    <property type="entry name" value="3mg"/>
    <property type="match status" value="1"/>
</dbReference>
<evidence type="ECO:0000313" key="7">
    <source>
        <dbReference type="Proteomes" id="UP000293637"/>
    </source>
</evidence>
<dbReference type="SUPFAM" id="SSF50486">
    <property type="entry name" value="FMT C-terminal domain-like"/>
    <property type="match status" value="1"/>
</dbReference>
<dbReference type="PANTHER" id="PTHR10429">
    <property type="entry name" value="DNA-3-METHYLADENINE GLYCOSYLASE"/>
    <property type="match status" value="1"/>
</dbReference>
<organism evidence="6 7">
    <name type="scientific">Staphylococcus lugdunensis</name>
    <dbReference type="NCBI Taxonomy" id="28035"/>
    <lineage>
        <taxon>Bacteria</taxon>
        <taxon>Bacillati</taxon>
        <taxon>Bacillota</taxon>
        <taxon>Bacilli</taxon>
        <taxon>Bacillales</taxon>
        <taxon>Staphylococcaceae</taxon>
        <taxon>Staphylococcus</taxon>
    </lineage>
</organism>
<dbReference type="Gene3D" id="3.10.300.10">
    <property type="entry name" value="Methylpurine-DNA glycosylase (MPG)"/>
    <property type="match status" value="1"/>
</dbReference>
<evidence type="ECO:0000256" key="3">
    <source>
        <dbReference type="ARBA" id="ARBA00022801"/>
    </source>
</evidence>
<comment type="similarity">
    <text evidence="1 5">Belongs to the DNA glycosylase MPG family.</text>
</comment>
<keyword evidence="4 5" id="KW-0234">DNA repair</keyword>
<dbReference type="FunFam" id="3.10.300.10:FF:000001">
    <property type="entry name" value="Putative 3-methyladenine DNA glycosylase"/>
    <property type="match status" value="1"/>
</dbReference>
<dbReference type="Proteomes" id="UP000293637">
    <property type="component" value="Unassembled WGS sequence"/>
</dbReference>
<evidence type="ECO:0000313" key="6">
    <source>
        <dbReference type="EMBL" id="TBW73365.1"/>
    </source>
</evidence>
<proteinExistence type="inferred from homology"/>
<dbReference type="Pfam" id="PF02245">
    <property type="entry name" value="Pur_DNA_glyco"/>
    <property type="match status" value="1"/>
</dbReference>
<keyword evidence="3 5" id="KW-0378">Hydrolase</keyword>
<dbReference type="GeneID" id="58091393"/>
<gene>
    <name evidence="6" type="ORF">EQ812_00765</name>
</gene>
<reference evidence="6 7" key="1">
    <citation type="journal article" date="2019" name="Sci. Transl. Med.">
        <title>Quorum sensing between bacterial species on the skin protects against epidermal injury in atopic dermatitis.</title>
        <authorList>
            <person name="Williams M.R."/>
        </authorList>
    </citation>
    <scope>NUCLEOTIDE SEQUENCE [LARGE SCALE GENOMIC DNA]</scope>
    <source>
        <strain evidence="6 7">E7</strain>
    </source>
</reference>
<dbReference type="EMBL" id="SCHB01000001">
    <property type="protein sequence ID" value="TBW73365.1"/>
    <property type="molecule type" value="Genomic_DNA"/>
</dbReference>
<dbReference type="CDD" id="cd00540">
    <property type="entry name" value="AAG"/>
    <property type="match status" value="1"/>
</dbReference>
<dbReference type="InterPro" id="IPR036995">
    <property type="entry name" value="MPG_sf"/>
</dbReference>
<name>A0A4Q9WD65_STALU</name>
<protein>
    <recommendedName>
        <fullName evidence="5">Putative 3-methyladenine DNA glycosylase</fullName>
        <ecNumber evidence="5">3.2.2.-</ecNumber>
    </recommendedName>
</protein>
<evidence type="ECO:0000256" key="5">
    <source>
        <dbReference type="HAMAP-Rule" id="MF_00527"/>
    </source>
</evidence>
<dbReference type="InterPro" id="IPR003180">
    <property type="entry name" value="MPG"/>
</dbReference>
<comment type="caution">
    <text evidence="6">The sequence shown here is derived from an EMBL/GenBank/DDBJ whole genome shotgun (WGS) entry which is preliminary data.</text>
</comment>
<evidence type="ECO:0000256" key="2">
    <source>
        <dbReference type="ARBA" id="ARBA00022763"/>
    </source>
</evidence>
<dbReference type="PANTHER" id="PTHR10429:SF0">
    <property type="entry name" value="DNA-3-METHYLADENINE GLYCOSYLASE"/>
    <property type="match status" value="1"/>
</dbReference>
<evidence type="ECO:0000256" key="1">
    <source>
        <dbReference type="ARBA" id="ARBA00009232"/>
    </source>
</evidence>
<sequence>MDFIVPSTIDTAKALLGVKVIYNDDGQIYSGYIVETEAYLGFDDRAAHGFGGKQTPKVTSLYQRGGTIYGHIMHTHLLINFVTQQAGVPEGVLIRAIEPVDGIEAMKINRGKHGYELTNGPGKWTKAFHIPRAIDGTLLNVGRLSIDTKNRKYPREIEASARIGIPNKGIWTSKPLRYTVKGNPYVSRIPKKNMRAAIDTWK</sequence>
<dbReference type="EC" id="3.2.2.-" evidence="5"/>
<dbReference type="GO" id="GO:0003905">
    <property type="term" value="F:alkylbase DNA N-glycosylase activity"/>
    <property type="evidence" value="ECO:0007669"/>
    <property type="project" value="InterPro"/>
</dbReference>
<dbReference type="GO" id="GO:0006284">
    <property type="term" value="P:base-excision repair"/>
    <property type="evidence" value="ECO:0007669"/>
    <property type="project" value="InterPro"/>
</dbReference>
<dbReference type="RefSeq" id="WP_002492246.1">
    <property type="nucleotide sequence ID" value="NZ_AP021848.1"/>
</dbReference>
<evidence type="ECO:0000256" key="4">
    <source>
        <dbReference type="ARBA" id="ARBA00023204"/>
    </source>
</evidence>
<dbReference type="HAMAP" id="MF_00527">
    <property type="entry name" value="3MGH"/>
    <property type="match status" value="1"/>
</dbReference>
<dbReference type="AlphaFoldDB" id="A0A4Q9WD65"/>
<accession>A0A4Q9WD65</accession>
<dbReference type="InterPro" id="IPR011034">
    <property type="entry name" value="Formyl_transferase-like_C_sf"/>
</dbReference>
<keyword evidence="2 5" id="KW-0227">DNA damage</keyword>
<dbReference type="GO" id="GO:0003677">
    <property type="term" value="F:DNA binding"/>
    <property type="evidence" value="ECO:0007669"/>
    <property type="project" value="InterPro"/>
</dbReference>